<evidence type="ECO:0000256" key="1">
    <source>
        <dbReference type="SAM" id="Phobius"/>
    </source>
</evidence>
<dbReference type="EMBL" id="CP086239">
    <property type="protein sequence ID" value="WAG62492.1"/>
    <property type="molecule type" value="Genomic_DNA"/>
</dbReference>
<feature type="transmembrane region" description="Helical" evidence="1">
    <location>
        <begin position="35"/>
        <end position="57"/>
    </location>
</feature>
<organism evidence="2 3">
    <name type="scientific">Clostridium estertheticum</name>
    <dbReference type="NCBI Taxonomy" id="238834"/>
    <lineage>
        <taxon>Bacteria</taxon>
        <taxon>Bacillati</taxon>
        <taxon>Bacillota</taxon>
        <taxon>Clostridia</taxon>
        <taxon>Eubacteriales</taxon>
        <taxon>Clostridiaceae</taxon>
        <taxon>Clostridium</taxon>
    </lineage>
</organism>
<gene>
    <name evidence="2" type="ORF">LL038_09745</name>
</gene>
<evidence type="ECO:0000313" key="2">
    <source>
        <dbReference type="EMBL" id="WAG62492.1"/>
    </source>
</evidence>
<keyword evidence="1" id="KW-1133">Transmembrane helix</keyword>
<sequence>MKFFSYLLLGVIVFGVAEFLSIMIGSALGSGTAEIGLVVSAISMLCATVVICTAIIVDAIRSNTQGK</sequence>
<name>A0AA47ELP0_9CLOT</name>
<feature type="transmembrane region" description="Helical" evidence="1">
    <location>
        <begin position="7"/>
        <end position="29"/>
    </location>
</feature>
<reference evidence="2" key="1">
    <citation type="submission" date="2021-11" db="EMBL/GenBank/DDBJ databases">
        <title>Clostridia strains as spoilage organisms.</title>
        <authorList>
            <person name="Wambui J."/>
            <person name="Stevens M.J.A."/>
            <person name="Stephan R."/>
        </authorList>
    </citation>
    <scope>NUCLEOTIDE SEQUENCE</scope>
    <source>
        <strain evidence="2">CF009</strain>
    </source>
</reference>
<keyword evidence="1" id="KW-0472">Membrane</keyword>
<keyword evidence="1" id="KW-0812">Transmembrane</keyword>
<protein>
    <submittedName>
        <fullName evidence="2">Uncharacterized protein</fullName>
    </submittedName>
</protein>
<dbReference type="Proteomes" id="UP001164733">
    <property type="component" value="Chromosome"/>
</dbReference>
<accession>A0AA47ELP0</accession>
<proteinExistence type="predicted"/>
<evidence type="ECO:0000313" key="3">
    <source>
        <dbReference type="Proteomes" id="UP001164733"/>
    </source>
</evidence>
<dbReference type="AlphaFoldDB" id="A0AA47ELP0"/>
<dbReference type="RefSeq" id="WP_216126204.1">
    <property type="nucleotide sequence ID" value="NZ_CP086239.1"/>
</dbReference>